<organism evidence="17 18">
    <name type="scientific">Paucilactobacillus suebicus DSM 5007 = KCTC 3549</name>
    <dbReference type="NCBI Taxonomy" id="1423807"/>
    <lineage>
        <taxon>Bacteria</taxon>
        <taxon>Bacillati</taxon>
        <taxon>Bacillota</taxon>
        <taxon>Bacilli</taxon>
        <taxon>Lactobacillales</taxon>
        <taxon>Lactobacillaceae</taxon>
        <taxon>Paucilactobacillus</taxon>
    </lineage>
</organism>
<dbReference type="PANTHER" id="PTHR10954:SF23">
    <property type="entry name" value="RIBONUCLEASE"/>
    <property type="match status" value="1"/>
</dbReference>
<name>A0A0R1WHB7_9LACO</name>
<dbReference type="Pfam" id="PF01351">
    <property type="entry name" value="RNase_HII"/>
    <property type="match status" value="1"/>
</dbReference>
<evidence type="ECO:0000256" key="11">
    <source>
        <dbReference type="ARBA" id="ARBA00022759"/>
    </source>
</evidence>
<dbReference type="Pfam" id="PF11858">
    <property type="entry name" value="DUF3378"/>
    <property type="match status" value="1"/>
</dbReference>
<evidence type="ECO:0000256" key="14">
    <source>
        <dbReference type="HAMAP-Rule" id="MF_00053"/>
    </source>
</evidence>
<evidence type="ECO:0000256" key="9">
    <source>
        <dbReference type="ARBA" id="ARBA00022722"/>
    </source>
</evidence>
<evidence type="ECO:0000256" key="4">
    <source>
        <dbReference type="ARBA" id="ARBA00004496"/>
    </source>
</evidence>
<protein>
    <recommendedName>
        <fullName evidence="7 14">Ribonuclease HIII</fullName>
        <shortName evidence="14">RNase HIII</shortName>
        <ecNumber evidence="6 14">3.1.26.4</ecNumber>
    </recommendedName>
</protein>
<comment type="caution">
    <text evidence="17">The sequence shown here is derived from an EMBL/GenBank/DDBJ whole genome shotgun (WGS) entry which is preliminary data.</text>
</comment>
<dbReference type="EMBL" id="AZGF01000001">
    <property type="protein sequence ID" value="KRM13452.1"/>
    <property type="molecule type" value="Genomic_DNA"/>
</dbReference>
<evidence type="ECO:0000256" key="10">
    <source>
        <dbReference type="ARBA" id="ARBA00022723"/>
    </source>
</evidence>
<evidence type="ECO:0000256" key="3">
    <source>
        <dbReference type="ARBA" id="ARBA00004065"/>
    </source>
</evidence>
<comment type="function">
    <text evidence="3 14">Endonuclease that specifically degrades the RNA of RNA-DNA hybrids.</text>
</comment>
<dbReference type="InterPro" id="IPR012295">
    <property type="entry name" value="TBP_dom_sf"/>
</dbReference>
<comment type="subcellular location">
    <subcellularLocation>
        <location evidence="4 14">Cytoplasm</location>
    </subcellularLocation>
</comment>
<dbReference type="EC" id="3.1.26.4" evidence="6 14"/>
<keyword evidence="9 14" id="KW-0540">Nuclease</keyword>
<evidence type="ECO:0000313" key="18">
    <source>
        <dbReference type="Proteomes" id="UP000051820"/>
    </source>
</evidence>
<feature type="binding site" evidence="14 15">
    <location>
        <position position="204"/>
    </location>
    <ligand>
        <name>a divalent metal cation</name>
        <dbReference type="ChEBI" id="CHEBI:60240"/>
    </ligand>
</feature>
<dbReference type="FunFam" id="3.30.420.10:FF:000047">
    <property type="entry name" value="Ribonuclease HIII"/>
    <property type="match status" value="1"/>
</dbReference>
<evidence type="ECO:0000256" key="2">
    <source>
        <dbReference type="ARBA" id="ARBA00001946"/>
    </source>
</evidence>
<dbReference type="PIRSF" id="PIRSF037748">
    <property type="entry name" value="RnhC"/>
    <property type="match status" value="1"/>
</dbReference>
<dbReference type="GO" id="GO:0006298">
    <property type="term" value="P:mismatch repair"/>
    <property type="evidence" value="ECO:0007669"/>
    <property type="project" value="TreeGrafter"/>
</dbReference>
<dbReference type="GO" id="GO:0000287">
    <property type="term" value="F:magnesium ion binding"/>
    <property type="evidence" value="ECO:0007669"/>
    <property type="project" value="UniProtKB-UniRule"/>
</dbReference>
<evidence type="ECO:0000313" key="17">
    <source>
        <dbReference type="EMBL" id="KRM13452.1"/>
    </source>
</evidence>
<dbReference type="InterPro" id="IPR024568">
    <property type="entry name" value="RNase_HIII_N"/>
</dbReference>
<dbReference type="HAMAP" id="MF_00053">
    <property type="entry name" value="RNase_HIII"/>
    <property type="match status" value="1"/>
</dbReference>
<dbReference type="InterPro" id="IPR001352">
    <property type="entry name" value="RNase_HII/HIII"/>
</dbReference>
<proteinExistence type="inferred from homology"/>
<dbReference type="Gene3D" id="3.30.310.10">
    <property type="entry name" value="TATA-Binding Protein"/>
    <property type="match status" value="1"/>
</dbReference>
<dbReference type="AlphaFoldDB" id="A0A0R1WHB7"/>
<feature type="binding site" evidence="14 15">
    <location>
        <position position="100"/>
    </location>
    <ligand>
        <name>a divalent metal cation</name>
        <dbReference type="ChEBI" id="CHEBI:60240"/>
    </ligand>
</feature>
<dbReference type="GO" id="GO:0004523">
    <property type="term" value="F:RNA-DNA hybrid ribonuclease activity"/>
    <property type="evidence" value="ECO:0007669"/>
    <property type="project" value="UniProtKB-UniRule"/>
</dbReference>
<evidence type="ECO:0000256" key="12">
    <source>
        <dbReference type="ARBA" id="ARBA00022801"/>
    </source>
</evidence>
<reference evidence="17 18" key="1">
    <citation type="journal article" date="2015" name="Genome Announc.">
        <title>Expanding the biotechnology potential of lactobacilli through comparative genomics of 213 strains and associated genera.</title>
        <authorList>
            <person name="Sun Z."/>
            <person name="Harris H.M."/>
            <person name="McCann A."/>
            <person name="Guo C."/>
            <person name="Argimon S."/>
            <person name="Zhang W."/>
            <person name="Yang X."/>
            <person name="Jeffery I.B."/>
            <person name="Cooney J.C."/>
            <person name="Kagawa T.F."/>
            <person name="Liu W."/>
            <person name="Song Y."/>
            <person name="Salvetti E."/>
            <person name="Wrobel A."/>
            <person name="Rasinkangas P."/>
            <person name="Parkhill J."/>
            <person name="Rea M.C."/>
            <person name="O'Sullivan O."/>
            <person name="Ritari J."/>
            <person name="Douillard F.P."/>
            <person name="Paul Ross R."/>
            <person name="Yang R."/>
            <person name="Briner A.E."/>
            <person name="Felis G.E."/>
            <person name="de Vos W.M."/>
            <person name="Barrangou R."/>
            <person name="Klaenhammer T.R."/>
            <person name="Caufield P.W."/>
            <person name="Cui Y."/>
            <person name="Zhang H."/>
            <person name="O'Toole P.W."/>
        </authorList>
    </citation>
    <scope>NUCLEOTIDE SEQUENCE [LARGE SCALE GENOMIC DNA]</scope>
    <source>
        <strain evidence="17 18">DSM 5007</strain>
    </source>
</reference>
<dbReference type="RefSeq" id="WP_010622773.1">
    <property type="nucleotide sequence ID" value="NZ_AZGF01000001.1"/>
</dbReference>
<dbReference type="CDD" id="cd06590">
    <property type="entry name" value="RNase_HII_bacteria_HIII_like"/>
    <property type="match status" value="1"/>
</dbReference>
<feature type="domain" description="RNase H type-2" evidence="16">
    <location>
        <begin position="93"/>
        <end position="308"/>
    </location>
</feature>
<dbReference type="PATRIC" id="fig|1423807.3.peg.19"/>
<comment type="catalytic activity">
    <reaction evidence="1 14 15">
        <text>Endonucleolytic cleavage to 5'-phosphomonoester.</text>
        <dbReference type="EC" id="3.1.26.4"/>
    </reaction>
</comment>
<dbReference type="InterPro" id="IPR036397">
    <property type="entry name" value="RNaseH_sf"/>
</dbReference>
<dbReference type="InterPro" id="IPR012337">
    <property type="entry name" value="RNaseH-like_sf"/>
</dbReference>
<comment type="cofactor">
    <cofactor evidence="14 15">
        <name>Mn(2+)</name>
        <dbReference type="ChEBI" id="CHEBI:29035"/>
    </cofactor>
    <cofactor evidence="14 15">
        <name>Mg(2+)</name>
        <dbReference type="ChEBI" id="CHEBI:18420"/>
    </cofactor>
    <text evidence="14 15">Manganese or magnesium. Binds 1 divalent metal ion per monomer in the absence of substrate. May bind a second metal ion after substrate binding.</text>
</comment>
<keyword evidence="8 14" id="KW-0963">Cytoplasm</keyword>
<keyword evidence="11 14" id="KW-0255">Endonuclease</keyword>
<dbReference type="OrthoDB" id="9777935at2"/>
<sequence length="309" mass="33747">MQAVINVPTSQLTVLKNAYEGYLSGAPAGAVFRAKIHGTTITGYRSGKVMFQGSNIDSQLNRWQSISVVSSSKKSSNHRKVPVTSLPTDFESWSVLGSDEVGTGSYFGPLTVAAVYVDQNHLEKVKSLGVQDSKKLTDPEIIKMAKQILTFAPYHVVNLMPDKYNQLMNQYHNQGQLKAFCHNLALQKVLQKISPTIPDGILIDQFVAPNTYYRYLKGQKVIVKDGVYFKTKGEQAHLSVAAASIVARYVSLQAMDELTQNAGITLPIGAGNAVDQIAAKLIHRGLPLGNFAKIHFGNTEKAKEIAAQL</sequence>
<accession>A0A0R1WHB7</accession>
<dbReference type="STRING" id="1423807.FD16_GL000019"/>
<dbReference type="NCBIfam" id="TIGR00716">
    <property type="entry name" value="rnhC"/>
    <property type="match status" value="1"/>
</dbReference>
<dbReference type="eggNOG" id="COG1039">
    <property type="taxonomic scope" value="Bacteria"/>
</dbReference>
<keyword evidence="12 14" id="KW-0378">Hydrolase</keyword>
<dbReference type="CDD" id="cd14796">
    <property type="entry name" value="RNAse_HIII_N"/>
    <property type="match status" value="1"/>
</dbReference>
<feature type="binding site" evidence="14 15">
    <location>
        <position position="99"/>
    </location>
    <ligand>
        <name>a divalent metal cation</name>
        <dbReference type="ChEBI" id="CHEBI:60240"/>
    </ligand>
</feature>
<comment type="cofactor">
    <cofactor evidence="2">
        <name>Mg(2+)</name>
        <dbReference type="ChEBI" id="CHEBI:18420"/>
    </cofactor>
</comment>
<evidence type="ECO:0000256" key="8">
    <source>
        <dbReference type="ARBA" id="ARBA00022490"/>
    </source>
</evidence>
<gene>
    <name evidence="14" type="primary">rnhC</name>
    <name evidence="17" type="ORF">FD16_GL000019</name>
</gene>
<evidence type="ECO:0000256" key="6">
    <source>
        <dbReference type="ARBA" id="ARBA00012180"/>
    </source>
</evidence>
<evidence type="ECO:0000256" key="15">
    <source>
        <dbReference type="PROSITE-ProRule" id="PRU01319"/>
    </source>
</evidence>
<evidence type="ECO:0000256" key="1">
    <source>
        <dbReference type="ARBA" id="ARBA00000077"/>
    </source>
</evidence>
<dbReference type="InterPro" id="IPR024567">
    <property type="entry name" value="RNase_HII/HIII_dom"/>
</dbReference>
<dbReference type="GO" id="GO:0003723">
    <property type="term" value="F:RNA binding"/>
    <property type="evidence" value="ECO:0007669"/>
    <property type="project" value="UniProtKB-UniRule"/>
</dbReference>
<dbReference type="PANTHER" id="PTHR10954">
    <property type="entry name" value="RIBONUCLEASE H2 SUBUNIT A"/>
    <property type="match status" value="1"/>
</dbReference>
<evidence type="ECO:0000256" key="7">
    <source>
        <dbReference type="ARBA" id="ARBA00021407"/>
    </source>
</evidence>
<dbReference type="Gene3D" id="3.30.420.10">
    <property type="entry name" value="Ribonuclease H-like superfamily/Ribonuclease H"/>
    <property type="match status" value="1"/>
</dbReference>
<comment type="similarity">
    <text evidence="5 14">Belongs to the RNase HII family. RnhC subfamily.</text>
</comment>
<dbReference type="InterPro" id="IPR004641">
    <property type="entry name" value="RNase_HIII"/>
</dbReference>
<dbReference type="PROSITE" id="PS51975">
    <property type="entry name" value="RNASE_H_2"/>
    <property type="match status" value="1"/>
</dbReference>
<evidence type="ECO:0000256" key="13">
    <source>
        <dbReference type="ARBA" id="ARBA00022842"/>
    </source>
</evidence>
<keyword evidence="13 14" id="KW-0460">Magnesium</keyword>
<dbReference type="GO" id="GO:0043137">
    <property type="term" value="P:DNA replication, removal of RNA primer"/>
    <property type="evidence" value="ECO:0007669"/>
    <property type="project" value="TreeGrafter"/>
</dbReference>
<keyword evidence="18" id="KW-1185">Reference proteome</keyword>
<dbReference type="Proteomes" id="UP000051820">
    <property type="component" value="Unassembled WGS sequence"/>
</dbReference>
<keyword evidence="10 14" id="KW-0479">Metal-binding</keyword>
<dbReference type="GO" id="GO:0032299">
    <property type="term" value="C:ribonuclease H2 complex"/>
    <property type="evidence" value="ECO:0007669"/>
    <property type="project" value="TreeGrafter"/>
</dbReference>
<dbReference type="GO" id="GO:0005737">
    <property type="term" value="C:cytoplasm"/>
    <property type="evidence" value="ECO:0007669"/>
    <property type="project" value="UniProtKB-SubCell"/>
</dbReference>
<evidence type="ECO:0000259" key="16">
    <source>
        <dbReference type="PROSITE" id="PS51975"/>
    </source>
</evidence>
<dbReference type="SUPFAM" id="SSF53098">
    <property type="entry name" value="Ribonuclease H-like"/>
    <property type="match status" value="1"/>
</dbReference>
<evidence type="ECO:0000256" key="5">
    <source>
        <dbReference type="ARBA" id="ARBA00008378"/>
    </source>
</evidence>